<sequence length="581" mass="66571">MEPQTRKYKNKCCVPGCTDRDNKRHRFPRDPDLCRRWVENIKSPHLEKLTCDQIYRSCFVCDLHFARDFVVPGTLRGLRKDAIPSMHLSVVEVKETEGKLEDPFYFLSPQPGISEPITDITATSKEVTRIDKIQVVEGEQLLLENGIAAPEAECVQTLQGDETPMSPIYFKETPESTSDTQDEHCLPQEAGETGELILFLDQLFDSLNGNNKEAAISKPLKGGVSKSSPHDQFWREAIKILQSMKFFNKKKQTFVKVPSTNALERQSNQNQLLPPLDILTFEDYRSAEKVLKVIGPKLETYGINVNTIMNEIKFLENNRLEDNGQADDLLEVPMEIEDRIENFPNIPQEGSIISMDDVCITDTICNGFRATGLYPWNPDAVDYSKCLGKQSKNQTEIAEDFRGREKYKMSLDIIGPETIEELKLETEDLREKKKSKEWKLLLKFFRKLEEEINNMPLDIGSHPNIENEEIIILETNAEILGKECEENTLQLLSLPSTSKCYSDISLVDTAEVSFILDIASTTNKSEPELKEYLLWSQTPERKGKKQSERLPYVITSSEFCPVFEDIFFKSQNFKDPVFKEY</sequence>
<keyword evidence="15" id="KW-1185">Reference proteome</keyword>
<evidence type="ECO:0000256" key="4">
    <source>
        <dbReference type="ARBA" id="ARBA00022771"/>
    </source>
</evidence>
<dbReference type="SMART" id="SM00980">
    <property type="entry name" value="THAP"/>
    <property type="match status" value="1"/>
</dbReference>
<evidence type="ECO:0000256" key="10">
    <source>
        <dbReference type="ARBA" id="ARBA00023242"/>
    </source>
</evidence>
<evidence type="ECO:0000256" key="5">
    <source>
        <dbReference type="ARBA" id="ARBA00022833"/>
    </source>
</evidence>
<dbReference type="GO" id="GO:0043565">
    <property type="term" value="F:sequence-specific DNA binding"/>
    <property type="evidence" value="ECO:0007669"/>
    <property type="project" value="InterPro"/>
</dbReference>
<evidence type="ECO:0000256" key="7">
    <source>
        <dbReference type="ARBA" id="ARBA00023054"/>
    </source>
</evidence>
<comment type="subcellular location">
    <subcellularLocation>
        <location evidence="1">Nucleus</location>
        <location evidence="1">Nucleoplasm</location>
    </subcellularLocation>
</comment>
<feature type="domain" description="THAP-type" evidence="13">
    <location>
        <begin position="8"/>
        <end position="87"/>
    </location>
</feature>
<evidence type="ECO:0000256" key="1">
    <source>
        <dbReference type="ARBA" id="ARBA00004642"/>
    </source>
</evidence>
<dbReference type="Proteomes" id="UP000719412">
    <property type="component" value="Unassembled WGS sequence"/>
</dbReference>
<evidence type="ECO:0000256" key="12">
    <source>
        <dbReference type="PROSITE-ProRule" id="PRU00309"/>
    </source>
</evidence>
<dbReference type="PANTHER" id="PTHR46600:SF1">
    <property type="entry name" value="THAP DOMAIN-CONTAINING PROTEIN 1"/>
    <property type="match status" value="1"/>
</dbReference>
<protein>
    <recommendedName>
        <fullName evidence="13">THAP-type domain-containing protein</fullName>
    </recommendedName>
</protein>
<evidence type="ECO:0000256" key="3">
    <source>
        <dbReference type="ARBA" id="ARBA00022723"/>
    </source>
</evidence>
<keyword evidence="9" id="KW-0804">Transcription</keyword>
<gene>
    <name evidence="14" type="ORF">GEV33_008151</name>
</gene>
<keyword evidence="8 12" id="KW-0238">DNA-binding</keyword>
<evidence type="ECO:0000256" key="6">
    <source>
        <dbReference type="ARBA" id="ARBA00023015"/>
    </source>
</evidence>
<dbReference type="SMART" id="SM00692">
    <property type="entry name" value="DM3"/>
    <property type="match status" value="1"/>
</dbReference>
<dbReference type="InterPro" id="IPR026516">
    <property type="entry name" value="THAP1/10"/>
</dbReference>
<dbReference type="GO" id="GO:0005654">
    <property type="term" value="C:nucleoplasm"/>
    <property type="evidence" value="ECO:0007669"/>
    <property type="project" value="UniProtKB-SubCell"/>
</dbReference>
<keyword evidence="11" id="KW-0131">Cell cycle</keyword>
<evidence type="ECO:0000256" key="9">
    <source>
        <dbReference type="ARBA" id="ARBA00023163"/>
    </source>
</evidence>
<comment type="similarity">
    <text evidence="2">Belongs to the THAP1 family.</text>
</comment>
<evidence type="ECO:0000259" key="13">
    <source>
        <dbReference type="PROSITE" id="PS50950"/>
    </source>
</evidence>
<reference evidence="14" key="2">
    <citation type="submission" date="2021-08" db="EMBL/GenBank/DDBJ databases">
        <authorList>
            <person name="Eriksson T."/>
        </authorList>
    </citation>
    <scope>NUCLEOTIDE SEQUENCE</scope>
    <source>
        <strain evidence="14">Stoneville</strain>
        <tissue evidence="14">Whole head</tissue>
    </source>
</reference>
<accession>A0A8J6LI99</accession>
<dbReference type="SUPFAM" id="SSF57716">
    <property type="entry name" value="Glucocorticoid receptor-like (DNA-binding domain)"/>
    <property type="match status" value="1"/>
</dbReference>
<dbReference type="AlphaFoldDB" id="A0A8J6LI99"/>
<dbReference type="InterPro" id="IPR006612">
    <property type="entry name" value="THAP_Znf"/>
</dbReference>
<dbReference type="GO" id="GO:0008270">
    <property type="term" value="F:zinc ion binding"/>
    <property type="evidence" value="ECO:0007669"/>
    <property type="project" value="UniProtKB-KW"/>
</dbReference>
<dbReference type="PROSITE" id="PS50950">
    <property type="entry name" value="ZF_THAP"/>
    <property type="match status" value="1"/>
</dbReference>
<evidence type="ECO:0000256" key="8">
    <source>
        <dbReference type="ARBA" id="ARBA00023125"/>
    </source>
</evidence>
<keyword evidence="3" id="KW-0479">Metal-binding</keyword>
<keyword evidence="10" id="KW-0539">Nucleus</keyword>
<comment type="caution">
    <text evidence="14">The sequence shown here is derived from an EMBL/GenBank/DDBJ whole genome shotgun (WGS) entry which is preliminary data.</text>
</comment>
<evidence type="ECO:0000313" key="14">
    <source>
        <dbReference type="EMBL" id="KAH0814641.1"/>
    </source>
</evidence>
<dbReference type="EMBL" id="JABDTM020024081">
    <property type="protein sequence ID" value="KAH0814641.1"/>
    <property type="molecule type" value="Genomic_DNA"/>
</dbReference>
<keyword evidence="7" id="KW-0175">Coiled coil</keyword>
<dbReference type="Pfam" id="PF05485">
    <property type="entry name" value="THAP"/>
    <property type="match status" value="1"/>
</dbReference>
<evidence type="ECO:0000313" key="15">
    <source>
        <dbReference type="Proteomes" id="UP000719412"/>
    </source>
</evidence>
<proteinExistence type="inferred from homology"/>
<dbReference type="PANTHER" id="PTHR46600">
    <property type="entry name" value="THAP DOMAIN-CONTAINING"/>
    <property type="match status" value="1"/>
</dbReference>
<evidence type="ECO:0000256" key="11">
    <source>
        <dbReference type="ARBA" id="ARBA00023306"/>
    </source>
</evidence>
<reference evidence="14" key="1">
    <citation type="journal article" date="2020" name="J Insects Food Feed">
        <title>The yellow mealworm (Tenebrio molitor) genome: a resource for the emerging insects as food and feed industry.</title>
        <authorList>
            <person name="Eriksson T."/>
            <person name="Andere A."/>
            <person name="Kelstrup H."/>
            <person name="Emery V."/>
            <person name="Picard C."/>
        </authorList>
    </citation>
    <scope>NUCLEOTIDE SEQUENCE</scope>
    <source>
        <strain evidence="14">Stoneville</strain>
        <tissue evidence="14">Whole head</tissue>
    </source>
</reference>
<keyword evidence="5" id="KW-0862">Zinc</keyword>
<name>A0A8J6LI99_TENMO</name>
<organism evidence="14 15">
    <name type="scientific">Tenebrio molitor</name>
    <name type="common">Yellow mealworm beetle</name>
    <dbReference type="NCBI Taxonomy" id="7067"/>
    <lineage>
        <taxon>Eukaryota</taxon>
        <taxon>Metazoa</taxon>
        <taxon>Ecdysozoa</taxon>
        <taxon>Arthropoda</taxon>
        <taxon>Hexapoda</taxon>
        <taxon>Insecta</taxon>
        <taxon>Pterygota</taxon>
        <taxon>Neoptera</taxon>
        <taxon>Endopterygota</taxon>
        <taxon>Coleoptera</taxon>
        <taxon>Polyphaga</taxon>
        <taxon>Cucujiformia</taxon>
        <taxon>Tenebrionidae</taxon>
        <taxon>Tenebrio</taxon>
    </lineage>
</organism>
<keyword evidence="4 12" id="KW-0863">Zinc-finger</keyword>
<keyword evidence="6" id="KW-0805">Transcription regulation</keyword>
<evidence type="ECO:0000256" key="2">
    <source>
        <dbReference type="ARBA" id="ARBA00006177"/>
    </source>
</evidence>